<dbReference type="EMBL" id="LN857014">
    <property type="protein sequence ID" value="CDQ00657.1"/>
    <property type="molecule type" value="Genomic_DNA"/>
</dbReference>
<protein>
    <submittedName>
        <fullName evidence="1">Bm14289</fullName>
    </submittedName>
</protein>
<sequence>MHQIVLLAIRGRCVQNRYFALTHFFNGFAVKCAPNVNAIDKRNGIVL</sequence>
<name>A0A1I9G533_BRUMA</name>
<organism evidence="1">
    <name type="scientific">Brugia malayi</name>
    <name type="common">Filarial nematode worm</name>
    <dbReference type="NCBI Taxonomy" id="6279"/>
    <lineage>
        <taxon>Eukaryota</taxon>
        <taxon>Metazoa</taxon>
        <taxon>Ecdysozoa</taxon>
        <taxon>Nematoda</taxon>
        <taxon>Chromadorea</taxon>
        <taxon>Rhabditida</taxon>
        <taxon>Spirurina</taxon>
        <taxon>Spiruromorpha</taxon>
        <taxon>Filarioidea</taxon>
        <taxon>Onchocercidae</taxon>
        <taxon>Brugia</taxon>
    </lineage>
</organism>
<dbReference type="AlphaFoldDB" id="A0A1I9G533"/>
<evidence type="ECO:0000313" key="1">
    <source>
        <dbReference type="EMBL" id="CDQ00657.1"/>
    </source>
</evidence>
<gene>
    <name evidence="1" type="primary">Bm14289</name>
    <name evidence="1" type="ORF">BM_Bm14289</name>
</gene>
<reference evidence="1" key="2">
    <citation type="submission" date="2012-12" db="EMBL/GenBank/DDBJ databases">
        <authorList>
            <consortium name="WormBase Consortium"/>
            <person name="Ghedin E."/>
            <person name="Paulini M."/>
        </authorList>
    </citation>
    <scope>NUCLEOTIDE SEQUENCE</scope>
    <source>
        <strain evidence="1">FR3</strain>
    </source>
</reference>
<proteinExistence type="predicted"/>
<reference evidence="1" key="1">
    <citation type="journal article" date="2007" name="Science">
        <title>Draft genome of the filarial nematode parasite Brugia malayi.</title>
        <authorList>
            <person name="Ghedin E."/>
            <person name="Wang S."/>
            <person name="Spiro D."/>
            <person name="Caler E."/>
            <person name="Zhao Q."/>
            <person name="Crabtree J."/>
            <person name="Allen J.E."/>
            <person name="Delcher A.L."/>
            <person name="Guiliano D.B."/>
            <person name="Miranda-Saavedra D."/>
            <person name="Angiuoli S.V."/>
            <person name="Creasy T."/>
            <person name="Amedeo P."/>
            <person name="Haas B."/>
            <person name="El-Sayed N.M."/>
            <person name="Wortman J.R."/>
            <person name="Feldblyum T."/>
            <person name="Tallon L."/>
            <person name="Schatz M."/>
            <person name="Shumway M."/>
            <person name="Koo H."/>
            <person name="Salzberg S.L."/>
            <person name="Schobel S."/>
            <person name="Pertea M."/>
            <person name="Pop M."/>
            <person name="White O."/>
            <person name="Barton G.J."/>
            <person name="Carlow C.K."/>
            <person name="Crawford M.J."/>
            <person name="Daub J."/>
            <person name="Dimmic M.W."/>
            <person name="Estes C.F."/>
            <person name="Foster J.M."/>
            <person name="Ganatra M."/>
            <person name="Gregory W.F."/>
            <person name="Johnson N.M."/>
            <person name="Jin J."/>
            <person name="Komuniecki R."/>
            <person name="Korf I."/>
            <person name="Kumar S."/>
            <person name="Laney S."/>
            <person name="Li B.W."/>
            <person name="Li W."/>
            <person name="Lindblom T.H."/>
            <person name="Lustigman S."/>
            <person name="Ma D."/>
            <person name="Maina C.V."/>
            <person name="Martin D.M."/>
            <person name="McCarter J.P."/>
            <person name="McReynolds L."/>
            <person name="Mitreva M."/>
            <person name="Nutman T.B."/>
            <person name="Parkinson J."/>
            <person name="Peregrin-Alvarez J.M."/>
            <person name="Poole C."/>
            <person name="Ren Q."/>
            <person name="Saunders L."/>
            <person name="Sluder A.E."/>
            <person name="Smith K."/>
            <person name="Stanke M."/>
            <person name="Unnasch T.R."/>
            <person name="Ware J."/>
            <person name="Wei A.D."/>
            <person name="Weil G."/>
            <person name="Williams D.J."/>
            <person name="Zhang Y."/>
            <person name="Williams S.A."/>
            <person name="Fraser-Liggett C."/>
            <person name="Slatko B."/>
            <person name="Blaxter M.L."/>
            <person name="Scott A.L."/>
        </authorList>
    </citation>
    <scope>NUCLEOTIDE SEQUENCE</scope>
    <source>
        <strain evidence="1">FR3</strain>
    </source>
</reference>
<accession>A0A1I9G533</accession>